<gene>
    <name evidence="1" type="ORF">D6B99_16735</name>
</gene>
<dbReference type="KEGG" id="ark:D6B99_16735"/>
<dbReference type="Pfam" id="PF04237">
    <property type="entry name" value="YjbR"/>
    <property type="match status" value="1"/>
</dbReference>
<proteinExistence type="predicted"/>
<dbReference type="SUPFAM" id="SSF142906">
    <property type="entry name" value="YjbR-like"/>
    <property type="match status" value="1"/>
</dbReference>
<dbReference type="InterPro" id="IPR038056">
    <property type="entry name" value="YjbR-like_sf"/>
</dbReference>
<dbReference type="OrthoDB" id="9789813at2"/>
<dbReference type="InterPro" id="IPR058532">
    <property type="entry name" value="YjbR/MT2646/Rv2570-like"/>
</dbReference>
<name>A0A386HUC4_9BACT</name>
<dbReference type="AlphaFoldDB" id="A0A386HUC4"/>
<dbReference type="Gene3D" id="3.90.1150.30">
    <property type="match status" value="1"/>
</dbReference>
<dbReference type="GO" id="GO:0003677">
    <property type="term" value="F:DNA binding"/>
    <property type="evidence" value="ECO:0007669"/>
    <property type="project" value="UniProtKB-KW"/>
</dbReference>
<dbReference type="InterPro" id="IPR007351">
    <property type="entry name" value="YjbR"/>
</dbReference>
<protein>
    <submittedName>
        <fullName evidence="1">MmcQ/YjbR family DNA-binding protein</fullName>
    </submittedName>
</protein>
<evidence type="ECO:0000313" key="2">
    <source>
        <dbReference type="Proteomes" id="UP000266118"/>
    </source>
</evidence>
<organism evidence="1 2">
    <name type="scientific">Arachidicoccus soli</name>
    <dbReference type="NCBI Taxonomy" id="2341117"/>
    <lineage>
        <taxon>Bacteria</taxon>
        <taxon>Pseudomonadati</taxon>
        <taxon>Bacteroidota</taxon>
        <taxon>Chitinophagia</taxon>
        <taxon>Chitinophagales</taxon>
        <taxon>Chitinophagaceae</taxon>
        <taxon>Arachidicoccus</taxon>
    </lineage>
</organism>
<sequence>MFIDEIRDYALELNKEVEECFPFGEATFVYKISGKIFLLMSPDHTFLHINVKCDPEKAIELREQYAAITPGYHMNKKHWNTLIIDGSLGAELIKECILHAYQLVVKKK</sequence>
<accession>A0A386HUC4</accession>
<dbReference type="RefSeq" id="WP_119990541.1">
    <property type="nucleotide sequence ID" value="NZ_CP032489.1"/>
</dbReference>
<dbReference type="Proteomes" id="UP000266118">
    <property type="component" value="Chromosome"/>
</dbReference>
<dbReference type="PANTHER" id="PTHR35145:SF1">
    <property type="entry name" value="CYTOPLASMIC PROTEIN"/>
    <property type="match status" value="1"/>
</dbReference>
<keyword evidence="2" id="KW-1185">Reference proteome</keyword>
<evidence type="ECO:0000313" key="1">
    <source>
        <dbReference type="EMBL" id="AYD49121.1"/>
    </source>
</evidence>
<dbReference type="EMBL" id="CP032489">
    <property type="protein sequence ID" value="AYD49121.1"/>
    <property type="molecule type" value="Genomic_DNA"/>
</dbReference>
<dbReference type="PANTHER" id="PTHR35145">
    <property type="entry name" value="CYTOPLASMIC PROTEIN-RELATED"/>
    <property type="match status" value="1"/>
</dbReference>
<keyword evidence="1" id="KW-0238">DNA-binding</keyword>
<reference evidence="1 2" key="1">
    <citation type="submission" date="2018-09" db="EMBL/GenBank/DDBJ databases">
        <title>Arachidicoccus sp. nov., a bacterium isolated from soil.</title>
        <authorList>
            <person name="Weon H.-Y."/>
            <person name="Kwon S.-W."/>
            <person name="Lee S.A."/>
        </authorList>
    </citation>
    <scope>NUCLEOTIDE SEQUENCE [LARGE SCALE GENOMIC DNA]</scope>
    <source>
        <strain evidence="1 2">KIS59-12</strain>
    </source>
</reference>